<dbReference type="Pfam" id="PF18718">
    <property type="entry name" value="CxC5"/>
    <property type="match status" value="1"/>
</dbReference>
<dbReference type="AlphaFoldDB" id="A0AAD5VRB2"/>
<comment type="caution">
    <text evidence="3">The sequence shown here is derived from an EMBL/GenBank/DDBJ whole genome shotgun (WGS) entry which is preliminary data.</text>
</comment>
<protein>
    <recommendedName>
        <fullName evidence="5">CxC5 like cysteine cluster associated with KDZ domain-containing protein</fullName>
    </recommendedName>
</protein>
<dbReference type="Pfam" id="PF18721">
    <property type="entry name" value="CxC6"/>
    <property type="match status" value="1"/>
</dbReference>
<evidence type="ECO:0000259" key="1">
    <source>
        <dbReference type="Pfam" id="PF18718"/>
    </source>
</evidence>
<evidence type="ECO:0000259" key="2">
    <source>
        <dbReference type="Pfam" id="PF18721"/>
    </source>
</evidence>
<dbReference type="InterPro" id="IPR040898">
    <property type="entry name" value="CxC6"/>
</dbReference>
<evidence type="ECO:0008006" key="5">
    <source>
        <dbReference type="Google" id="ProtNLM"/>
    </source>
</evidence>
<sequence>MSSSSSILLQILRLQSENLINKLSFDQLSCYIHLASRLKRDILLAASVDICLPDTPPPALSQSVTTFLSAAVGITEAEVDELWHVFKEEVWKQSPIPTISDEETHLFQTYGWELGLTAFTLYPPHDHCTNRECTLHLQLVKKEEARRVVIFTMKDGIRLAWSIHLYCRKCHTNYHNNYSVKDGVRTYYDELIPEFVQVSEHHFVDKEVINLWTNQMACAWVSATNAAQLYMRTFKREDHGHEKQLEEHISQQQGVQKSPWPVEPVLTAVHVWDAFVIAALLKHHNWQNTQLEVPHTGDQHYRFENAMAAVNQQVIWEGLPDVVQHVCKKCTRLYRDEEGESTGWYEVIVGDGLSIGRPCCAHPGPPPCQEPLHNNHQRFCTIHQGAEQLCAVQGCSEPVKQGSKVCPLSLHQEIEQKHREHAGNSIPLFLHRYCLAQETYGASGSSNLDSSDDQGQGIGVDDHDIWYEENGEGGLGLYIKKAGSVGVTEEEPRSSLGKKKKIHAQFGQKRTHNEQVLVRPCGMIYARATMFGAEAVSNFLVMIKKAFSVPGARKPDFVIYDTNCDAQQQADNDPWFNTVAMPVDVWHFKNKHKATHEYCQWYCNPASFPQLLDKDGRKWYFNTSVCEQTNAWLGRYYAIVREMTPVKYDFFLNEMCRLRNVDTLAKLVDAGDDPCLRLPSL</sequence>
<gene>
    <name evidence="3" type="ORF">NP233_g6913</name>
</gene>
<reference evidence="3" key="1">
    <citation type="submission" date="2022-07" db="EMBL/GenBank/DDBJ databases">
        <title>Genome Sequence of Leucocoprinus birnbaumii.</title>
        <authorList>
            <person name="Buettner E."/>
        </authorList>
    </citation>
    <scope>NUCLEOTIDE SEQUENCE</scope>
    <source>
        <strain evidence="3">VT141</strain>
    </source>
</reference>
<keyword evidence="4" id="KW-1185">Reference proteome</keyword>
<evidence type="ECO:0000313" key="3">
    <source>
        <dbReference type="EMBL" id="KAJ3566581.1"/>
    </source>
</evidence>
<feature type="domain" description="CxC5 like cysteine cluster associated with KDZ" evidence="1">
    <location>
        <begin position="117"/>
        <end position="234"/>
    </location>
</feature>
<feature type="domain" description="CxC6 like cysteine cluster associated with KDZ" evidence="2">
    <location>
        <begin position="349"/>
        <end position="416"/>
    </location>
</feature>
<organism evidence="3 4">
    <name type="scientific">Leucocoprinus birnbaumii</name>
    <dbReference type="NCBI Taxonomy" id="56174"/>
    <lineage>
        <taxon>Eukaryota</taxon>
        <taxon>Fungi</taxon>
        <taxon>Dikarya</taxon>
        <taxon>Basidiomycota</taxon>
        <taxon>Agaricomycotina</taxon>
        <taxon>Agaricomycetes</taxon>
        <taxon>Agaricomycetidae</taxon>
        <taxon>Agaricales</taxon>
        <taxon>Agaricineae</taxon>
        <taxon>Agaricaceae</taxon>
        <taxon>Leucocoprinus</taxon>
    </lineage>
</organism>
<name>A0AAD5VRB2_9AGAR</name>
<dbReference type="EMBL" id="JANIEX010000475">
    <property type="protein sequence ID" value="KAJ3566581.1"/>
    <property type="molecule type" value="Genomic_DNA"/>
</dbReference>
<dbReference type="Proteomes" id="UP001213000">
    <property type="component" value="Unassembled WGS sequence"/>
</dbReference>
<evidence type="ECO:0000313" key="4">
    <source>
        <dbReference type="Proteomes" id="UP001213000"/>
    </source>
</evidence>
<proteinExistence type="predicted"/>
<dbReference type="InterPro" id="IPR041539">
    <property type="entry name" value="CxC5"/>
</dbReference>
<accession>A0AAD5VRB2</accession>